<dbReference type="PANTHER" id="PTHR24006:SF888">
    <property type="entry name" value="UBIQUITIN CARBOXYL-TERMINAL HYDROLASE 30"/>
    <property type="match status" value="1"/>
</dbReference>
<feature type="signal peptide" evidence="9">
    <location>
        <begin position="1"/>
        <end position="27"/>
    </location>
</feature>
<keyword evidence="6" id="KW-0378">Hydrolase</keyword>
<dbReference type="GO" id="GO:0005829">
    <property type="term" value="C:cytosol"/>
    <property type="evidence" value="ECO:0007669"/>
    <property type="project" value="TreeGrafter"/>
</dbReference>
<dbReference type="PANTHER" id="PTHR24006">
    <property type="entry name" value="UBIQUITIN CARBOXYL-TERMINAL HYDROLASE"/>
    <property type="match status" value="1"/>
</dbReference>
<keyword evidence="5" id="KW-0833">Ubl conjugation pathway</keyword>
<dbReference type="AlphaFoldDB" id="A0A1E4TPS2"/>
<feature type="domain" description="USP" evidence="10">
    <location>
        <begin position="183"/>
        <end position="728"/>
    </location>
</feature>
<feature type="compositionally biased region" description="Acidic residues" evidence="8">
    <location>
        <begin position="741"/>
        <end position="750"/>
    </location>
</feature>
<dbReference type="InterPro" id="IPR050164">
    <property type="entry name" value="Peptidase_C19"/>
</dbReference>
<dbReference type="Gene3D" id="3.90.70.10">
    <property type="entry name" value="Cysteine proteinases"/>
    <property type="match status" value="1"/>
</dbReference>
<sequence length="845" mass="96247">MSFFNIKNTTRFILVSILLLFVHIALGFNQQEPYLNYDYYYNQIYNLNQKIDSDSLSLLDRVTIKLEQLSWHKIPSSYWKFVLLFLSTTTLVALSNSLLKLSDSEDTDSRSSLSSSSTSAIKPLSRRHRIRNKLSNISSAIMDGLSYTGSKLNGHGFSSNSQNFRDPEYKKSYNVAVKSGAIGGLVNDGNTCFMNSVLQSLASSNEFMEFLASYTNNIIPGTGGEKSSYTSLSTIDDKIDKNDDLKFSKTLMRLLTKINGSHFNRSGYYKTNQLMKAMPSGANKNLMMGYDQEDAQEFYQLVLEEIEKEFKKTLPGIKQNGLGAKKSASPPPSSLFVEKSDDMIYGSERLGEIGEVYVPANQIDPNYPSPENKVYPLKLITPVDGLSAERIGCLACGEVGGIRYSVISGLSLNLQANQKFSYSLYDLLDDWIQPEIIDDVECNRCGLLQIAKKLEEQIDGSKNEKLTAMMKERVKEIKSELSKPIISDEVYEKLHTKNNIQKSRKIKQIFYSRPPPLLVLHINRSVFDPKTYMIRKNNAQVHFPLKLDLTNYVAECDDINMDARLDFRKQDELKRQQNGNNDIERIIDRIPGNLNLDEISNDETSELIHRKPRQDALGNDIEEDDDEEEEEAQSRNSNFQQQEQQQQQQPSPPQSIDSDNLLETQVGALTYSLKAAISHFGTHNYGHYIAFRKYRGIWWRVSDETVRVATEREVLNSSGTFMLFYELSSRNDPKDGIKEEYLEDDVENSDNETANGSTEVEQEAEDEDAEEEQDEEKTEYNDDDDDEDEISDEEDEVDEENSPIYQVNTNMASDKEENESENSTFRDETKENLTNGSFNDVHSNL</sequence>
<gene>
    <name evidence="11" type="ORF">PACTADRAFT_4653</name>
</gene>
<name>A0A1E4TPS2_PACTA</name>
<proteinExistence type="inferred from homology"/>
<organism evidence="11 12">
    <name type="scientific">Pachysolen tannophilus NRRL Y-2460</name>
    <dbReference type="NCBI Taxonomy" id="669874"/>
    <lineage>
        <taxon>Eukaryota</taxon>
        <taxon>Fungi</taxon>
        <taxon>Dikarya</taxon>
        <taxon>Ascomycota</taxon>
        <taxon>Saccharomycotina</taxon>
        <taxon>Pichiomycetes</taxon>
        <taxon>Pachysolenaceae</taxon>
        <taxon>Pachysolen</taxon>
    </lineage>
</organism>
<dbReference type="GO" id="GO:0005634">
    <property type="term" value="C:nucleus"/>
    <property type="evidence" value="ECO:0007669"/>
    <property type="project" value="TreeGrafter"/>
</dbReference>
<keyword evidence="7" id="KW-0788">Thiol protease</keyword>
<evidence type="ECO:0000256" key="4">
    <source>
        <dbReference type="ARBA" id="ARBA00022670"/>
    </source>
</evidence>
<protein>
    <recommendedName>
        <fullName evidence="3">ubiquitinyl hydrolase 1</fullName>
        <ecNumber evidence="3">3.4.19.12</ecNumber>
    </recommendedName>
</protein>
<feature type="compositionally biased region" description="Polar residues" evidence="8">
    <location>
        <begin position="832"/>
        <end position="845"/>
    </location>
</feature>
<evidence type="ECO:0000256" key="5">
    <source>
        <dbReference type="ARBA" id="ARBA00022786"/>
    </source>
</evidence>
<dbReference type="PROSITE" id="PS50235">
    <property type="entry name" value="USP_3"/>
    <property type="match status" value="1"/>
</dbReference>
<evidence type="ECO:0000256" key="6">
    <source>
        <dbReference type="ARBA" id="ARBA00022801"/>
    </source>
</evidence>
<keyword evidence="4" id="KW-0645">Protease</keyword>
<feature type="compositionally biased region" description="Polar residues" evidence="8">
    <location>
        <begin position="803"/>
        <end position="812"/>
    </location>
</feature>
<dbReference type="InterPro" id="IPR028889">
    <property type="entry name" value="USP"/>
</dbReference>
<evidence type="ECO:0000259" key="10">
    <source>
        <dbReference type="PROSITE" id="PS50235"/>
    </source>
</evidence>
<accession>A0A1E4TPS2</accession>
<dbReference type="GO" id="GO:0006508">
    <property type="term" value="P:proteolysis"/>
    <property type="evidence" value="ECO:0007669"/>
    <property type="project" value="UniProtKB-KW"/>
</dbReference>
<feature type="compositionally biased region" description="Low complexity" evidence="8">
    <location>
        <begin position="640"/>
        <end position="649"/>
    </location>
</feature>
<dbReference type="EMBL" id="KV454017">
    <property type="protein sequence ID" value="ODV93750.1"/>
    <property type="molecule type" value="Genomic_DNA"/>
</dbReference>
<dbReference type="InterPro" id="IPR018200">
    <property type="entry name" value="USP_CS"/>
</dbReference>
<dbReference type="InterPro" id="IPR038765">
    <property type="entry name" value="Papain-like_cys_pep_sf"/>
</dbReference>
<dbReference type="STRING" id="669874.A0A1E4TPS2"/>
<evidence type="ECO:0000256" key="8">
    <source>
        <dbReference type="SAM" id="MobiDB-lite"/>
    </source>
</evidence>
<dbReference type="CDD" id="cd02662">
    <property type="entry name" value="Peptidase_C19F"/>
    <property type="match status" value="1"/>
</dbReference>
<dbReference type="SUPFAM" id="SSF54001">
    <property type="entry name" value="Cysteine proteinases"/>
    <property type="match status" value="1"/>
</dbReference>
<dbReference type="Proteomes" id="UP000094236">
    <property type="component" value="Unassembled WGS sequence"/>
</dbReference>
<evidence type="ECO:0000256" key="9">
    <source>
        <dbReference type="SAM" id="SignalP"/>
    </source>
</evidence>
<feature type="region of interest" description="Disordered" evidence="8">
    <location>
        <begin position="605"/>
        <end position="659"/>
    </location>
</feature>
<feature type="compositionally biased region" description="Acidic residues" evidence="8">
    <location>
        <begin position="760"/>
        <end position="801"/>
    </location>
</feature>
<dbReference type="PROSITE" id="PS00972">
    <property type="entry name" value="USP_1"/>
    <property type="match status" value="1"/>
</dbReference>
<dbReference type="GO" id="GO:0005789">
    <property type="term" value="C:endoplasmic reticulum membrane"/>
    <property type="evidence" value="ECO:0007669"/>
    <property type="project" value="EnsemblFungi"/>
</dbReference>
<evidence type="ECO:0000256" key="3">
    <source>
        <dbReference type="ARBA" id="ARBA00012759"/>
    </source>
</evidence>
<comment type="similarity">
    <text evidence="2">Belongs to the peptidase C19 family.</text>
</comment>
<keyword evidence="9" id="KW-0732">Signal</keyword>
<dbReference type="EC" id="3.4.19.12" evidence="3"/>
<evidence type="ECO:0000256" key="1">
    <source>
        <dbReference type="ARBA" id="ARBA00000707"/>
    </source>
</evidence>
<evidence type="ECO:0000256" key="7">
    <source>
        <dbReference type="ARBA" id="ARBA00022807"/>
    </source>
</evidence>
<dbReference type="InterPro" id="IPR001394">
    <property type="entry name" value="Peptidase_C19_UCH"/>
</dbReference>
<reference evidence="12" key="1">
    <citation type="submission" date="2016-05" db="EMBL/GenBank/DDBJ databases">
        <title>Comparative genomics of biotechnologically important yeasts.</title>
        <authorList>
            <consortium name="DOE Joint Genome Institute"/>
            <person name="Riley R."/>
            <person name="Haridas S."/>
            <person name="Wolfe K.H."/>
            <person name="Lopes M.R."/>
            <person name="Hittinger C.T."/>
            <person name="Goker M."/>
            <person name="Salamov A."/>
            <person name="Wisecaver J."/>
            <person name="Long T.M."/>
            <person name="Aerts A.L."/>
            <person name="Barry K."/>
            <person name="Choi C."/>
            <person name="Clum A."/>
            <person name="Coughlan A.Y."/>
            <person name="Deshpande S."/>
            <person name="Douglass A.P."/>
            <person name="Hanson S.J."/>
            <person name="Klenk H.-P."/>
            <person name="Labutti K."/>
            <person name="Lapidus A."/>
            <person name="Lindquist E."/>
            <person name="Lipzen A."/>
            <person name="Meier-Kolthoff J.P."/>
            <person name="Ohm R.A."/>
            <person name="Otillar R.P."/>
            <person name="Pangilinan J."/>
            <person name="Peng Y."/>
            <person name="Rokas A."/>
            <person name="Rosa C.A."/>
            <person name="Scheuner C."/>
            <person name="Sibirny A.A."/>
            <person name="Slot J.C."/>
            <person name="Stielow J.B."/>
            <person name="Sun H."/>
            <person name="Kurtzman C.P."/>
            <person name="Blackwell M."/>
            <person name="Grigoriev I.V."/>
            <person name="Jeffries T.W."/>
        </authorList>
    </citation>
    <scope>NUCLEOTIDE SEQUENCE [LARGE SCALE GENOMIC DNA]</scope>
    <source>
        <strain evidence="12">NRRL Y-2460</strain>
    </source>
</reference>
<dbReference type="GO" id="GO:0004843">
    <property type="term" value="F:cysteine-type deubiquitinase activity"/>
    <property type="evidence" value="ECO:0007669"/>
    <property type="project" value="UniProtKB-EC"/>
</dbReference>
<dbReference type="GO" id="GO:0016579">
    <property type="term" value="P:protein deubiquitination"/>
    <property type="evidence" value="ECO:0007669"/>
    <property type="project" value="EnsemblFungi"/>
</dbReference>
<keyword evidence="12" id="KW-1185">Reference proteome</keyword>
<dbReference type="OrthoDB" id="2020758at2759"/>
<evidence type="ECO:0000256" key="2">
    <source>
        <dbReference type="ARBA" id="ARBA00009085"/>
    </source>
</evidence>
<feature type="region of interest" description="Disordered" evidence="8">
    <location>
        <begin position="741"/>
        <end position="845"/>
    </location>
</feature>
<comment type="catalytic activity">
    <reaction evidence="1">
        <text>Thiol-dependent hydrolysis of ester, thioester, amide, peptide and isopeptide bonds formed by the C-terminal Gly of ubiquitin (a 76-residue protein attached to proteins as an intracellular targeting signal).</text>
        <dbReference type="EC" id="3.4.19.12"/>
    </reaction>
</comment>
<evidence type="ECO:0000313" key="11">
    <source>
        <dbReference type="EMBL" id="ODV93750.1"/>
    </source>
</evidence>
<dbReference type="Pfam" id="PF00443">
    <property type="entry name" value="UCH"/>
    <property type="match status" value="1"/>
</dbReference>
<feature type="chain" id="PRO_5009163287" description="ubiquitinyl hydrolase 1" evidence="9">
    <location>
        <begin position="28"/>
        <end position="845"/>
    </location>
</feature>
<evidence type="ECO:0000313" key="12">
    <source>
        <dbReference type="Proteomes" id="UP000094236"/>
    </source>
</evidence>
<feature type="compositionally biased region" description="Acidic residues" evidence="8">
    <location>
        <begin position="620"/>
        <end position="631"/>
    </location>
</feature>